<proteinExistence type="predicted"/>
<feature type="non-terminal residue" evidence="1">
    <location>
        <position position="1"/>
    </location>
</feature>
<evidence type="ECO:0000313" key="1">
    <source>
        <dbReference type="EMBL" id="KKL95332.1"/>
    </source>
</evidence>
<name>A0A0F9J892_9ZZZZ</name>
<organism evidence="1">
    <name type="scientific">marine sediment metagenome</name>
    <dbReference type="NCBI Taxonomy" id="412755"/>
    <lineage>
        <taxon>unclassified sequences</taxon>
        <taxon>metagenomes</taxon>
        <taxon>ecological metagenomes</taxon>
    </lineage>
</organism>
<gene>
    <name evidence="1" type="ORF">LCGC14_1855600</name>
</gene>
<dbReference type="EMBL" id="LAZR01018702">
    <property type="protein sequence ID" value="KKL95332.1"/>
    <property type="molecule type" value="Genomic_DNA"/>
</dbReference>
<reference evidence="1" key="1">
    <citation type="journal article" date="2015" name="Nature">
        <title>Complex archaea that bridge the gap between prokaryotes and eukaryotes.</title>
        <authorList>
            <person name="Spang A."/>
            <person name="Saw J.H."/>
            <person name="Jorgensen S.L."/>
            <person name="Zaremba-Niedzwiedzka K."/>
            <person name="Martijn J."/>
            <person name="Lind A.E."/>
            <person name="van Eijk R."/>
            <person name="Schleper C."/>
            <person name="Guy L."/>
            <person name="Ettema T.J."/>
        </authorList>
    </citation>
    <scope>NUCLEOTIDE SEQUENCE</scope>
</reference>
<dbReference type="AlphaFoldDB" id="A0A0F9J892"/>
<comment type="caution">
    <text evidence="1">The sequence shown here is derived from an EMBL/GenBank/DDBJ whole genome shotgun (WGS) entry which is preliminary data.</text>
</comment>
<sequence length="64" mass="7186">LIARDIEKYIDGEDDVVAWSQATNSLMLIRDQFIGVTTSLDQKGWQVGHIVKLRIAGIDDSTIR</sequence>
<accession>A0A0F9J892</accession>
<protein>
    <submittedName>
        <fullName evidence="1">Uncharacterized protein</fullName>
    </submittedName>
</protein>